<accession>A0A1Y1XQI2</accession>
<dbReference type="Gene3D" id="1.10.238.10">
    <property type="entry name" value="EF-hand"/>
    <property type="match status" value="1"/>
</dbReference>
<dbReference type="GO" id="GO:0008270">
    <property type="term" value="F:zinc ion binding"/>
    <property type="evidence" value="ECO:0007669"/>
    <property type="project" value="UniProtKB-KW"/>
</dbReference>
<dbReference type="InterPro" id="IPR011992">
    <property type="entry name" value="EF-hand-dom_pair"/>
</dbReference>
<keyword evidence="11" id="KW-1185">Reference proteome</keyword>
<dbReference type="PANTHER" id="PTHR23055:SF188">
    <property type="entry name" value="EF-HAND DOMAIN-CONTAINING PROTEIN"/>
    <property type="match status" value="1"/>
</dbReference>
<dbReference type="InterPro" id="IPR018247">
    <property type="entry name" value="EF_Hand_1_Ca_BS"/>
</dbReference>
<evidence type="ECO:0000313" key="11">
    <source>
        <dbReference type="Proteomes" id="UP000193944"/>
    </source>
</evidence>
<reference evidence="10 11" key="1">
    <citation type="submission" date="2016-08" db="EMBL/GenBank/DDBJ databases">
        <title>A Parts List for Fungal Cellulosomes Revealed by Comparative Genomics.</title>
        <authorList>
            <consortium name="DOE Joint Genome Institute"/>
            <person name="Haitjema C.H."/>
            <person name="Gilmore S.P."/>
            <person name="Henske J.K."/>
            <person name="Solomon K.V."/>
            <person name="De Groot R."/>
            <person name="Kuo A."/>
            <person name="Mondo S.J."/>
            <person name="Salamov A.A."/>
            <person name="Labutti K."/>
            <person name="Zhao Z."/>
            <person name="Chiniquy J."/>
            <person name="Barry K."/>
            <person name="Brewer H.M."/>
            <person name="Purvine S.O."/>
            <person name="Wright A.T."/>
            <person name="Boxma B."/>
            <person name="Van Alen T."/>
            <person name="Hackstein J.H."/>
            <person name="Baker S.E."/>
            <person name="Grigoriev I.V."/>
            <person name="O'Malley M.A."/>
        </authorList>
    </citation>
    <scope>NUCLEOTIDE SEQUENCE [LARGE SCALE GENOMIC DNA]</scope>
    <source>
        <strain evidence="10 11">S4</strain>
    </source>
</reference>
<dbReference type="PROSITE" id="PS00018">
    <property type="entry name" value="EF_HAND_1"/>
    <property type="match status" value="2"/>
</dbReference>
<dbReference type="SUPFAM" id="SSF57850">
    <property type="entry name" value="RING/U-box"/>
    <property type="match status" value="1"/>
</dbReference>
<dbReference type="EMBL" id="MCFG01000004">
    <property type="protein sequence ID" value="ORX87925.1"/>
    <property type="molecule type" value="Genomic_DNA"/>
</dbReference>
<reference evidence="10 11" key="2">
    <citation type="submission" date="2016-08" db="EMBL/GenBank/DDBJ databases">
        <title>Pervasive Adenine N6-methylation of Active Genes in Fungi.</title>
        <authorList>
            <consortium name="DOE Joint Genome Institute"/>
            <person name="Mondo S.J."/>
            <person name="Dannebaum R.O."/>
            <person name="Kuo R.C."/>
            <person name="Labutti K."/>
            <person name="Haridas S."/>
            <person name="Kuo A."/>
            <person name="Salamov A."/>
            <person name="Ahrendt S.R."/>
            <person name="Lipzen A."/>
            <person name="Sullivan W."/>
            <person name="Andreopoulos W.B."/>
            <person name="Clum A."/>
            <person name="Lindquist E."/>
            <person name="Daum C."/>
            <person name="Ramamoorthy G.K."/>
            <person name="Gryganskyi A."/>
            <person name="Culley D."/>
            <person name="Magnuson J.K."/>
            <person name="James T.Y."/>
            <person name="O'Malley M.A."/>
            <person name="Stajich J.E."/>
            <person name="Spatafora J.W."/>
            <person name="Visel A."/>
            <person name="Grigoriev I.V."/>
        </authorList>
    </citation>
    <scope>NUCLEOTIDE SEQUENCE [LARGE SCALE GENOMIC DNA]</scope>
    <source>
        <strain evidence="10 11">S4</strain>
    </source>
</reference>
<proteinExistence type="predicted"/>
<evidence type="ECO:0000256" key="6">
    <source>
        <dbReference type="PROSITE-ProRule" id="PRU00228"/>
    </source>
</evidence>
<dbReference type="PROSITE" id="PS01357">
    <property type="entry name" value="ZF_ZZ_1"/>
    <property type="match status" value="1"/>
</dbReference>
<feature type="domain" description="ZZ-type" evidence="8">
    <location>
        <begin position="1"/>
        <end position="50"/>
    </location>
</feature>
<comment type="caution">
    <text evidence="10">The sequence shown here is derived from an EMBL/GenBank/DDBJ whole genome shotgun (WGS) entry which is preliminary data.</text>
</comment>
<protein>
    <submittedName>
        <fullName evidence="10">EF-hand</fullName>
    </submittedName>
</protein>
<keyword evidence="3 6" id="KW-0863">Zinc-finger</keyword>
<evidence type="ECO:0000259" key="9">
    <source>
        <dbReference type="PROSITE" id="PS50222"/>
    </source>
</evidence>
<dbReference type="Pfam" id="PF13405">
    <property type="entry name" value="EF-hand_6"/>
    <property type="match status" value="1"/>
</dbReference>
<evidence type="ECO:0000256" key="3">
    <source>
        <dbReference type="ARBA" id="ARBA00022771"/>
    </source>
</evidence>
<keyword evidence="1" id="KW-0479">Metal-binding</keyword>
<dbReference type="InterPro" id="IPR028846">
    <property type="entry name" value="Recoverin"/>
</dbReference>
<dbReference type="InterPro" id="IPR000433">
    <property type="entry name" value="Znf_ZZ"/>
</dbReference>
<feature type="domain" description="EF-hand" evidence="9">
    <location>
        <begin position="168"/>
        <end position="203"/>
    </location>
</feature>
<evidence type="ECO:0000256" key="4">
    <source>
        <dbReference type="ARBA" id="ARBA00022833"/>
    </source>
</evidence>
<feature type="region of interest" description="Disordered" evidence="7">
    <location>
        <begin position="222"/>
        <end position="252"/>
    </location>
</feature>
<feature type="domain" description="EF-hand" evidence="9">
    <location>
        <begin position="132"/>
        <end position="167"/>
    </location>
</feature>
<dbReference type="Proteomes" id="UP000193944">
    <property type="component" value="Unassembled WGS sequence"/>
</dbReference>
<keyword evidence="2" id="KW-0677">Repeat</keyword>
<dbReference type="GO" id="GO:0005509">
    <property type="term" value="F:calcium ion binding"/>
    <property type="evidence" value="ECO:0007669"/>
    <property type="project" value="InterPro"/>
</dbReference>
<name>A0A1Y1XQI2_9FUNG</name>
<evidence type="ECO:0000256" key="1">
    <source>
        <dbReference type="ARBA" id="ARBA00022723"/>
    </source>
</evidence>
<evidence type="ECO:0000259" key="8">
    <source>
        <dbReference type="PROSITE" id="PS50135"/>
    </source>
</evidence>
<gene>
    <name evidence="10" type="ORF">BCR32DRAFT_197456</name>
</gene>
<dbReference type="Pfam" id="PF13833">
    <property type="entry name" value="EF-hand_8"/>
    <property type="match status" value="1"/>
</dbReference>
<dbReference type="InterPro" id="IPR043145">
    <property type="entry name" value="Znf_ZZ_sf"/>
</dbReference>
<dbReference type="SUPFAM" id="SSF47473">
    <property type="entry name" value="EF-hand"/>
    <property type="match status" value="1"/>
</dbReference>
<dbReference type="PROSITE" id="PS50135">
    <property type="entry name" value="ZF_ZZ_2"/>
    <property type="match status" value="1"/>
</dbReference>
<dbReference type="CDD" id="cd00051">
    <property type="entry name" value="EFh"/>
    <property type="match status" value="1"/>
</dbReference>
<dbReference type="OrthoDB" id="2122982at2759"/>
<sequence>VTCNNCGIAPIRGIRYKCANCVDYDLCSACEAQDVHIKTHLFLKIRIPFPPLSSPRSALLNTFYPGKEFQSSTTLTWDKLRNLQKKTKFDHVELEAFYDLFQSLSTAEGDDENEGGITKEVFEQCLGPLSLEKNLVTERIFSFFDQDNDGVINFGELVCGLSVLLKGTLDEKVKYAFMGYDLDGDGYITPTELYNIFKAYFYLSMELVRDIVNTLENEDEDNILDPTLNKSQGKDSDDNVTSSSSIAQKPRRTNLLEEQRKQLILQIEQKNKKSIGGYDDIGVTYGSLHSGYTPHSPLKPRTSFSNPKEEEIWPIMEVMSQEAIEEMVEKTFLMAGEHAIQSGRISFEEFKKFVKTDPTIISWFHALGTVF</sequence>
<dbReference type="Gene3D" id="3.30.60.90">
    <property type="match status" value="1"/>
</dbReference>
<keyword evidence="4" id="KW-0862">Zinc</keyword>
<organism evidence="10 11">
    <name type="scientific">Anaeromyces robustus</name>
    <dbReference type="NCBI Taxonomy" id="1754192"/>
    <lineage>
        <taxon>Eukaryota</taxon>
        <taxon>Fungi</taxon>
        <taxon>Fungi incertae sedis</taxon>
        <taxon>Chytridiomycota</taxon>
        <taxon>Chytridiomycota incertae sedis</taxon>
        <taxon>Neocallimastigomycetes</taxon>
        <taxon>Neocallimastigales</taxon>
        <taxon>Neocallimastigaceae</taxon>
        <taxon>Anaeromyces</taxon>
    </lineage>
</organism>
<dbReference type="Pfam" id="PF00569">
    <property type="entry name" value="ZZ"/>
    <property type="match status" value="1"/>
</dbReference>
<dbReference type="Pfam" id="PF13202">
    <property type="entry name" value="EF-hand_5"/>
    <property type="match status" value="1"/>
</dbReference>
<dbReference type="PRINTS" id="PR00450">
    <property type="entry name" value="RECOVERIN"/>
</dbReference>
<dbReference type="AlphaFoldDB" id="A0A1Y1XQI2"/>
<evidence type="ECO:0000313" key="10">
    <source>
        <dbReference type="EMBL" id="ORX87925.1"/>
    </source>
</evidence>
<dbReference type="STRING" id="1754192.A0A1Y1XQI2"/>
<evidence type="ECO:0000256" key="7">
    <source>
        <dbReference type="SAM" id="MobiDB-lite"/>
    </source>
</evidence>
<feature type="non-terminal residue" evidence="10">
    <location>
        <position position="1"/>
    </location>
</feature>
<evidence type="ECO:0000256" key="5">
    <source>
        <dbReference type="ARBA" id="ARBA00022837"/>
    </source>
</evidence>
<dbReference type="CDD" id="cd02340">
    <property type="entry name" value="ZZ_NBR1_like"/>
    <property type="match status" value="1"/>
</dbReference>
<keyword evidence="5" id="KW-0106">Calcium</keyword>
<dbReference type="SMART" id="SM00291">
    <property type="entry name" value="ZnF_ZZ"/>
    <property type="match status" value="1"/>
</dbReference>
<dbReference type="PROSITE" id="PS50222">
    <property type="entry name" value="EF_HAND_2"/>
    <property type="match status" value="2"/>
</dbReference>
<dbReference type="SMART" id="SM00054">
    <property type="entry name" value="EFh"/>
    <property type="match status" value="2"/>
</dbReference>
<evidence type="ECO:0000256" key="2">
    <source>
        <dbReference type="ARBA" id="ARBA00022737"/>
    </source>
</evidence>
<dbReference type="InterPro" id="IPR002048">
    <property type="entry name" value="EF_hand_dom"/>
</dbReference>
<dbReference type="PANTHER" id="PTHR23055">
    <property type="entry name" value="CALCIUM BINDING PROTEINS"/>
    <property type="match status" value="1"/>
</dbReference>